<protein>
    <submittedName>
        <fullName evidence="1">Uncharacterized protein</fullName>
    </submittedName>
</protein>
<comment type="caution">
    <text evidence="1">The sequence shown here is derived from an EMBL/GenBank/DDBJ whole genome shotgun (WGS) entry which is preliminary data.</text>
</comment>
<organism evidence="1 2">
    <name type="scientific">Luedemannella flava</name>
    <dbReference type="NCBI Taxonomy" id="349316"/>
    <lineage>
        <taxon>Bacteria</taxon>
        <taxon>Bacillati</taxon>
        <taxon>Actinomycetota</taxon>
        <taxon>Actinomycetes</taxon>
        <taxon>Micromonosporales</taxon>
        <taxon>Micromonosporaceae</taxon>
        <taxon>Luedemannella</taxon>
    </lineage>
</organism>
<name>A0ABN2LNR1_9ACTN</name>
<evidence type="ECO:0000313" key="1">
    <source>
        <dbReference type="EMBL" id="GAA1795115.1"/>
    </source>
</evidence>
<evidence type="ECO:0000313" key="2">
    <source>
        <dbReference type="Proteomes" id="UP001500218"/>
    </source>
</evidence>
<sequence>MPAMSLIIGPAFTIPGYLTTAPPDYLTECEATVYAADGVMGHPAFWSCYLSGPINADPESEAAFEVSTAERDAMWAFLLDQDRWPAVSVRLDEDAWLRIVFRNLEGDGALNFVEERPGHPTKVFDPYRDAGCSTLTWADLIVLANLPDDRLTWAQRLILMLPMLEPQELPAEAGEVLDRALGEIGATNRPPVVATLLDLLGWRGHER</sequence>
<dbReference type="EMBL" id="BAAALT010000039">
    <property type="protein sequence ID" value="GAA1795115.1"/>
    <property type="molecule type" value="Genomic_DNA"/>
</dbReference>
<keyword evidence="2" id="KW-1185">Reference proteome</keyword>
<reference evidence="1 2" key="1">
    <citation type="journal article" date="2019" name="Int. J. Syst. Evol. Microbiol.">
        <title>The Global Catalogue of Microorganisms (GCM) 10K type strain sequencing project: providing services to taxonomists for standard genome sequencing and annotation.</title>
        <authorList>
            <consortium name="The Broad Institute Genomics Platform"/>
            <consortium name="The Broad Institute Genome Sequencing Center for Infectious Disease"/>
            <person name="Wu L."/>
            <person name="Ma J."/>
        </authorList>
    </citation>
    <scope>NUCLEOTIDE SEQUENCE [LARGE SCALE GENOMIC DNA]</scope>
    <source>
        <strain evidence="1 2">JCM 13250</strain>
    </source>
</reference>
<dbReference type="Proteomes" id="UP001500218">
    <property type="component" value="Unassembled WGS sequence"/>
</dbReference>
<accession>A0ABN2LNR1</accession>
<proteinExistence type="predicted"/>
<gene>
    <name evidence="1" type="ORF">GCM10009682_16050</name>
</gene>